<proteinExistence type="predicted"/>
<dbReference type="AlphaFoldDB" id="A0A2P2KD38"/>
<reference evidence="1" key="1">
    <citation type="submission" date="2018-02" db="EMBL/GenBank/DDBJ databases">
        <title>Rhizophora mucronata_Transcriptome.</title>
        <authorList>
            <person name="Meera S.P."/>
            <person name="Sreeshan A."/>
            <person name="Augustine A."/>
        </authorList>
    </citation>
    <scope>NUCLEOTIDE SEQUENCE</scope>
    <source>
        <tissue evidence="1">Leaf</tissue>
    </source>
</reference>
<evidence type="ECO:0000313" key="1">
    <source>
        <dbReference type="EMBL" id="MBX03619.1"/>
    </source>
</evidence>
<organism evidence="1">
    <name type="scientific">Rhizophora mucronata</name>
    <name type="common">Asiatic mangrove</name>
    <dbReference type="NCBI Taxonomy" id="61149"/>
    <lineage>
        <taxon>Eukaryota</taxon>
        <taxon>Viridiplantae</taxon>
        <taxon>Streptophyta</taxon>
        <taxon>Embryophyta</taxon>
        <taxon>Tracheophyta</taxon>
        <taxon>Spermatophyta</taxon>
        <taxon>Magnoliopsida</taxon>
        <taxon>eudicotyledons</taxon>
        <taxon>Gunneridae</taxon>
        <taxon>Pentapetalae</taxon>
        <taxon>rosids</taxon>
        <taxon>fabids</taxon>
        <taxon>Malpighiales</taxon>
        <taxon>Rhizophoraceae</taxon>
        <taxon>Rhizophora</taxon>
    </lineage>
</organism>
<name>A0A2P2KD38_RHIMU</name>
<dbReference type="EMBL" id="GGEC01023135">
    <property type="protein sequence ID" value="MBX03619.1"/>
    <property type="molecule type" value="Transcribed_RNA"/>
</dbReference>
<accession>A0A2P2KD38</accession>
<protein>
    <submittedName>
        <fullName evidence="1">Uncharacterized protein MANES_09G135900</fullName>
    </submittedName>
</protein>
<sequence>MVKYIDKTIAEVFIFPKISSYFLQMESRKIHYNLPNISKKQNANWTCNLYAVQLEDPKLK</sequence>